<dbReference type="RefSeq" id="WP_139022452.1">
    <property type="nucleotide sequence ID" value="NZ_AP025581.1"/>
</dbReference>
<sequence length="62" mass="7045">MPNMKVYAITIEDAHGEYGRLYALADNDSDKLRLEEMAQAETMGDDTEVCVREIELNIPIKN</sequence>
<organism evidence="1 2">
    <name type="scientific">Alistipes finegoldii</name>
    <dbReference type="NCBI Taxonomy" id="214856"/>
    <lineage>
        <taxon>Bacteria</taxon>
        <taxon>Pseudomonadati</taxon>
        <taxon>Bacteroidota</taxon>
        <taxon>Bacteroidia</taxon>
        <taxon>Bacteroidales</taxon>
        <taxon>Rikenellaceae</taxon>
        <taxon>Alistipes</taxon>
    </lineage>
</organism>
<name>A0AA37NS72_9BACT</name>
<evidence type="ECO:0000313" key="2">
    <source>
        <dbReference type="Proteomes" id="UP001055105"/>
    </source>
</evidence>
<comment type="caution">
    <text evidence="1">The sequence shown here is derived from an EMBL/GenBank/DDBJ whole genome shotgun (WGS) entry which is preliminary data.</text>
</comment>
<evidence type="ECO:0000313" key="1">
    <source>
        <dbReference type="EMBL" id="GKI19827.1"/>
    </source>
</evidence>
<gene>
    <name evidence="1" type="ORF">CE91St16_27350</name>
</gene>
<protein>
    <submittedName>
        <fullName evidence="1">Uncharacterized protein</fullName>
    </submittedName>
</protein>
<dbReference type="EMBL" id="BQOL01000002">
    <property type="protein sequence ID" value="GKI19827.1"/>
    <property type="molecule type" value="Genomic_DNA"/>
</dbReference>
<reference evidence="1" key="1">
    <citation type="submission" date="2022-01" db="EMBL/GenBank/DDBJ databases">
        <title>Novel bile acid biosynthetic pathways are enriched in the microbiome of centenarians.</title>
        <authorList>
            <person name="Sato Y."/>
            <person name="Atarashi K."/>
            <person name="Plichta R.D."/>
            <person name="Arai Y."/>
            <person name="Sasajima S."/>
            <person name="Kearney M.S."/>
            <person name="Suda W."/>
            <person name="Takeshita K."/>
            <person name="Sasaki T."/>
            <person name="Okamoto S."/>
            <person name="Skelly N.A."/>
            <person name="Okamura Y."/>
            <person name="Vlamakis H."/>
            <person name="Li Y."/>
            <person name="Tanoue T."/>
            <person name="Takei H."/>
            <person name="Nittono H."/>
            <person name="Narushima S."/>
            <person name="Irie J."/>
            <person name="Itoh H."/>
            <person name="Moriya K."/>
            <person name="Sugiura Y."/>
            <person name="Suematsu M."/>
            <person name="Moritoki N."/>
            <person name="Shibata S."/>
            <person name="Littman R.D."/>
            <person name="Fischbach A.M."/>
            <person name="Uwamino Y."/>
            <person name="Inoue T."/>
            <person name="Honda A."/>
            <person name="Hattori M."/>
            <person name="Murai T."/>
            <person name="Xavier J.R."/>
            <person name="Hirose N."/>
            <person name="Honda K."/>
        </authorList>
    </citation>
    <scope>NUCLEOTIDE SEQUENCE</scope>
    <source>
        <strain evidence="1">CE91-St16</strain>
    </source>
</reference>
<proteinExistence type="predicted"/>
<dbReference type="AlphaFoldDB" id="A0AA37NS72"/>
<dbReference type="Proteomes" id="UP001055105">
    <property type="component" value="Unassembled WGS sequence"/>
</dbReference>
<accession>A0AA37NS72</accession>